<feature type="domain" description="Flagellar basal-body/hook protein C-terminal" evidence="4">
    <location>
        <begin position="181"/>
        <end position="225"/>
    </location>
</feature>
<dbReference type="EMBL" id="JABFRW010000041">
    <property type="protein sequence ID" value="NOT33320.1"/>
    <property type="molecule type" value="Genomic_DNA"/>
</dbReference>
<dbReference type="InterPro" id="IPR020013">
    <property type="entry name" value="Flagellar_FlgE/F/G"/>
</dbReference>
<comment type="similarity">
    <text evidence="1 2">Belongs to the flagella basal body rod proteins family.</text>
</comment>
<name>A0A849SPK1_UNCEI</name>
<feature type="domain" description="Flagellar hook protein FlgE/F/G-like D1" evidence="5">
    <location>
        <begin position="75"/>
        <end position="135"/>
    </location>
</feature>
<sequence>MPLNGIVNTARSLGFYLRLQEVTANNLANANTDSFKSDHLSAERRPGERFPVPVRTLDLHQGAFRETGRPLDVSLDGPGFFVVGTPNGERLTRGGSMRLDTLGRLTDVHGDPLLGIEGPIVIQGSKVELEVDGTVWVDGVGVGQLRRETVAEPQRLLKEAAGRFVPVGERGIADSEVTRVRQGAVEEPNVDPMLSMVDLIAIQRAYQANVDALRTLDSVLGTVTNEVGRLPN</sequence>
<keyword evidence="6" id="KW-0969">Cilium</keyword>
<dbReference type="InterPro" id="IPR053967">
    <property type="entry name" value="LlgE_F_G-like_D1"/>
</dbReference>
<comment type="subcellular location">
    <subcellularLocation>
        <location evidence="2">Bacterial flagellum basal body</location>
    </subcellularLocation>
</comment>
<organism evidence="6 7">
    <name type="scientific">Eiseniibacteriota bacterium</name>
    <dbReference type="NCBI Taxonomy" id="2212470"/>
    <lineage>
        <taxon>Bacteria</taxon>
        <taxon>Candidatus Eiseniibacteriota</taxon>
    </lineage>
</organism>
<dbReference type="Pfam" id="PF22692">
    <property type="entry name" value="LlgE_F_G_D1"/>
    <property type="match status" value="1"/>
</dbReference>
<feature type="domain" description="Flagellar basal body rod protein N-terminal" evidence="3">
    <location>
        <begin position="20"/>
        <end position="36"/>
    </location>
</feature>
<dbReference type="SUPFAM" id="SSF117143">
    <property type="entry name" value="Flagellar hook protein flgE"/>
    <property type="match status" value="1"/>
</dbReference>
<keyword evidence="6" id="KW-0966">Cell projection</keyword>
<evidence type="ECO:0000256" key="1">
    <source>
        <dbReference type="ARBA" id="ARBA00009677"/>
    </source>
</evidence>
<dbReference type="Pfam" id="PF06429">
    <property type="entry name" value="Flg_bbr_C"/>
    <property type="match status" value="1"/>
</dbReference>
<evidence type="ECO:0000313" key="7">
    <source>
        <dbReference type="Proteomes" id="UP000580839"/>
    </source>
</evidence>
<dbReference type="GO" id="GO:0009425">
    <property type="term" value="C:bacterial-type flagellum basal body"/>
    <property type="evidence" value="ECO:0007669"/>
    <property type="project" value="UniProtKB-SubCell"/>
</dbReference>
<dbReference type="Pfam" id="PF00460">
    <property type="entry name" value="Flg_bb_rod"/>
    <property type="match status" value="1"/>
</dbReference>
<evidence type="ECO:0000259" key="3">
    <source>
        <dbReference type="Pfam" id="PF00460"/>
    </source>
</evidence>
<dbReference type="AlphaFoldDB" id="A0A849SPK1"/>
<comment type="caution">
    <text evidence="6">The sequence shown here is derived from an EMBL/GenBank/DDBJ whole genome shotgun (WGS) entry which is preliminary data.</text>
</comment>
<keyword evidence="6" id="KW-0282">Flagellum</keyword>
<dbReference type="InterPro" id="IPR037925">
    <property type="entry name" value="FlgE/F/G-like"/>
</dbReference>
<dbReference type="Proteomes" id="UP000580839">
    <property type="component" value="Unassembled WGS sequence"/>
</dbReference>
<evidence type="ECO:0000256" key="2">
    <source>
        <dbReference type="RuleBase" id="RU362116"/>
    </source>
</evidence>
<dbReference type="NCBIfam" id="TIGR03506">
    <property type="entry name" value="FlgEFG_subfam"/>
    <property type="match status" value="1"/>
</dbReference>
<dbReference type="InterPro" id="IPR001444">
    <property type="entry name" value="Flag_bb_rod_N"/>
</dbReference>
<reference evidence="6 7" key="1">
    <citation type="submission" date="2020-04" db="EMBL/GenBank/DDBJ databases">
        <title>Metagenomic profiling of ammonia- and methane-oxidizing microorganisms in a Dutch drinking water treatment plant.</title>
        <authorList>
            <person name="Poghosyan L."/>
            <person name="Leucker S."/>
        </authorList>
    </citation>
    <scope>NUCLEOTIDE SEQUENCE [LARGE SCALE GENOMIC DNA]</scope>
    <source>
        <strain evidence="6">S-RSF-IL-03</strain>
    </source>
</reference>
<dbReference type="PANTHER" id="PTHR30435">
    <property type="entry name" value="FLAGELLAR PROTEIN"/>
    <property type="match status" value="1"/>
</dbReference>
<proteinExistence type="inferred from homology"/>
<keyword evidence="2" id="KW-0975">Bacterial flagellum</keyword>
<dbReference type="GO" id="GO:0071978">
    <property type="term" value="P:bacterial-type flagellum-dependent swarming motility"/>
    <property type="evidence" value="ECO:0007669"/>
    <property type="project" value="TreeGrafter"/>
</dbReference>
<evidence type="ECO:0000259" key="4">
    <source>
        <dbReference type="Pfam" id="PF06429"/>
    </source>
</evidence>
<dbReference type="InterPro" id="IPR010930">
    <property type="entry name" value="Flg_bb/hook_C_dom"/>
</dbReference>
<dbReference type="PANTHER" id="PTHR30435:SF19">
    <property type="entry name" value="FLAGELLAR BASAL-BODY ROD PROTEIN FLGG"/>
    <property type="match status" value="1"/>
</dbReference>
<accession>A0A849SPK1</accession>
<evidence type="ECO:0000313" key="6">
    <source>
        <dbReference type="EMBL" id="NOT33320.1"/>
    </source>
</evidence>
<protein>
    <submittedName>
        <fullName evidence="6">Flagellar hook basal-body protein</fullName>
    </submittedName>
</protein>
<evidence type="ECO:0000259" key="5">
    <source>
        <dbReference type="Pfam" id="PF22692"/>
    </source>
</evidence>
<gene>
    <name evidence="6" type="ORF">HOP12_04025</name>
</gene>